<dbReference type="OMA" id="PREFVNC"/>
<dbReference type="AlphaFoldDB" id="A0A3E2GTL9"/>
<organism evidence="2 3">
    <name type="scientific">Scytalidium lignicola</name>
    <name type="common">Hyphomycete</name>
    <dbReference type="NCBI Taxonomy" id="5539"/>
    <lineage>
        <taxon>Eukaryota</taxon>
        <taxon>Fungi</taxon>
        <taxon>Dikarya</taxon>
        <taxon>Ascomycota</taxon>
        <taxon>Pezizomycotina</taxon>
        <taxon>Leotiomycetes</taxon>
        <taxon>Leotiomycetes incertae sedis</taxon>
        <taxon>Scytalidium</taxon>
    </lineage>
</organism>
<gene>
    <name evidence="2" type="ORF">B7463_g11951</name>
</gene>
<feature type="non-terminal residue" evidence="2">
    <location>
        <position position="861"/>
    </location>
</feature>
<keyword evidence="3" id="KW-1185">Reference proteome</keyword>
<evidence type="ECO:0000313" key="2">
    <source>
        <dbReference type="EMBL" id="RFU24387.1"/>
    </source>
</evidence>
<dbReference type="OrthoDB" id="4222685at2759"/>
<evidence type="ECO:0000256" key="1">
    <source>
        <dbReference type="SAM" id="MobiDB-lite"/>
    </source>
</evidence>
<proteinExistence type="predicted"/>
<feature type="region of interest" description="Disordered" evidence="1">
    <location>
        <begin position="43"/>
        <end position="65"/>
    </location>
</feature>
<evidence type="ECO:0000313" key="3">
    <source>
        <dbReference type="Proteomes" id="UP000258309"/>
    </source>
</evidence>
<sequence length="861" mass="99025">MVPNSAVLGLAVASDARLISMQSFKIKGNGLYNFVLTSEVEESSKTNPKKNSSSSTLTRHPDNGPDCNTNFDEAYCKRLEVLNQSPREFVNCFNVRRLRMLQWIWSWIDASRIHDWKKPTPEGLEQFLAAGERLFDMRKQKKSQAKISQVAADYIIHQRGPGRERYIKYFVGQVLWSFYERYPKAVPCITKDQDSLRCAIESILSFPDSDLSKVIPEIAAFVPAVASESIDDAFGNWSTGTLYYLCRRVLNLSKQNKEPESAHTIKIRKVLAPHCDFHEKRELYAEAMELSTKIHGPYHYVTWELTECLGKFFLTEAPEYILNHYFHRFQGNKVNGVRELYERFLHGLRNDKDEDAKLLKEEIAPVLAEFYMEYNDDRKGRILLWEVSEKNSSQLYNDNWVPFNGPRGLGGLSSRRLIKSIHAAENLSPYLDFKYSSLEICIFPFEKVLLTAVEPSEEEKKVKWHPVWEKLPVDGPDIGSTVWLDGLEGGYEPKTLREADSSMVLQVPYLTYRHFESSELYHAGRTYESYRKGSVEQPSLAEWRSKIDEESRYSIFFHFQSCPRQFFVRESWPDVGGILVDPEQGQIKKYIYDNDTGALKALDKGLPDHVKGGELNCLTFGQVDRVPGFFNNTPGDTAILDHSQVAGGLNLISTDWGDWKRFVLHKCDSGLEPKILSTDGTPLLVLGYIYGSWVDFTLSKKWTGLQVYVVRARFNVSAVDRINNHSCHFVLNPDNLCGYREYPMSAEEARSVCSFLNPSLLRVMHHSFLEPFVCTMAMGLPDDFKGVTVDGPGRHSNLITELSRRAQWDNQFTETYWDGARLRVHYDLLDEQMKTEAIMRKEWNARYSKAVKTWTRQYSSA</sequence>
<protein>
    <submittedName>
        <fullName evidence="2">Uncharacterized protein</fullName>
    </submittedName>
</protein>
<comment type="caution">
    <text evidence="2">The sequence shown here is derived from an EMBL/GenBank/DDBJ whole genome shotgun (WGS) entry which is preliminary data.</text>
</comment>
<name>A0A3E2GTL9_SCYLI</name>
<feature type="non-terminal residue" evidence="2">
    <location>
        <position position="1"/>
    </location>
</feature>
<dbReference type="Proteomes" id="UP000258309">
    <property type="component" value="Unassembled WGS sequence"/>
</dbReference>
<feature type="compositionally biased region" description="Low complexity" evidence="1">
    <location>
        <begin position="45"/>
        <end position="56"/>
    </location>
</feature>
<dbReference type="EMBL" id="NCSJ02000454">
    <property type="protein sequence ID" value="RFU24387.1"/>
    <property type="molecule type" value="Genomic_DNA"/>
</dbReference>
<reference evidence="2 3" key="1">
    <citation type="submission" date="2018-05" db="EMBL/GenBank/DDBJ databases">
        <title>Draft genome sequence of Scytalidium lignicola DSM 105466, a ubiquitous saprotrophic fungus.</title>
        <authorList>
            <person name="Buettner E."/>
            <person name="Gebauer A.M."/>
            <person name="Hofrichter M."/>
            <person name="Liers C."/>
            <person name="Kellner H."/>
        </authorList>
    </citation>
    <scope>NUCLEOTIDE SEQUENCE [LARGE SCALE GENOMIC DNA]</scope>
    <source>
        <strain evidence="2 3">DSM 105466</strain>
    </source>
</reference>
<accession>A0A3E2GTL9</accession>